<organism evidence="1 2">
    <name type="scientific">Brachybacterium endophyticum</name>
    <dbReference type="NCBI Taxonomy" id="2182385"/>
    <lineage>
        <taxon>Bacteria</taxon>
        <taxon>Bacillati</taxon>
        <taxon>Actinomycetota</taxon>
        <taxon>Actinomycetes</taxon>
        <taxon>Micrococcales</taxon>
        <taxon>Dermabacteraceae</taxon>
        <taxon>Brachybacterium</taxon>
    </lineage>
</organism>
<dbReference type="OrthoDB" id="9851646at2"/>
<keyword evidence="2" id="KW-1185">Reference proteome</keyword>
<accession>A0A2U2RKM5</accession>
<protein>
    <submittedName>
        <fullName evidence="1">Uncharacterized protein</fullName>
    </submittedName>
</protein>
<dbReference type="EMBL" id="QFKX01000002">
    <property type="protein sequence ID" value="PWH06417.1"/>
    <property type="molecule type" value="Genomic_DNA"/>
</dbReference>
<reference evidence="1 2" key="1">
    <citation type="submission" date="2018-05" db="EMBL/GenBank/DDBJ databases">
        <title>Brachybacterium sp. M1HQ-2T, whole genome shotgun sequence.</title>
        <authorList>
            <person name="Tuo L."/>
        </authorList>
    </citation>
    <scope>NUCLEOTIDE SEQUENCE [LARGE SCALE GENOMIC DNA]</scope>
    <source>
        <strain evidence="1 2">M1HQ-2</strain>
    </source>
</reference>
<evidence type="ECO:0000313" key="1">
    <source>
        <dbReference type="EMBL" id="PWH06417.1"/>
    </source>
</evidence>
<name>A0A2U2RKM5_9MICO</name>
<sequence length="101" mass="10909">MSEPQENAGSPATVAELYPRLAALFSGPEAPDAFDSQVIDTRAELAIACAREGRAEDAALQVEELAKDCRRELDAQDPRSLRAEAARAEVWRLIEAVGEQG</sequence>
<evidence type="ECO:0000313" key="2">
    <source>
        <dbReference type="Proteomes" id="UP000245590"/>
    </source>
</evidence>
<dbReference type="RefSeq" id="WP_109275010.1">
    <property type="nucleotide sequence ID" value="NZ_QFKX01000002.1"/>
</dbReference>
<dbReference type="Proteomes" id="UP000245590">
    <property type="component" value="Unassembled WGS sequence"/>
</dbReference>
<proteinExistence type="predicted"/>
<comment type="caution">
    <text evidence="1">The sequence shown here is derived from an EMBL/GenBank/DDBJ whole genome shotgun (WGS) entry which is preliminary data.</text>
</comment>
<gene>
    <name evidence="1" type="ORF">DEO23_05445</name>
</gene>
<dbReference type="AlphaFoldDB" id="A0A2U2RKM5"/>